<organism evidence="1">
    <name type="scientific">Ophidiomyces ophidiicola</name>
    <dbReference type="NCBI Taxonomy" id="1387563"/>
    <lineage>
        <taxon>Eukaryota</taxon>
        <taxon>Fungi</taxon>
        <taxon>Dikarya</taxon>
        <taxon>Ascomycota</taxon>
        <taxon>Pezizomycotina</taxon>
        <taxon>Eurotiomycetes</taxon>
        <taxon>Eurotiomycetidae</taxon>
        <taxon>Onygenales</taxon>
        <taxon>Onygenaceae</taxon>
        <taxon>Ophidiomyces</taxon>
    </lineage>
</organism>
<dbReference type="EMBL" id="JALBCA010000040">
    <property type="protein sequence ID" value="KAI2387298.1"/>
    <property type="molecule type" value="Genomic_DNA"/>
</dbReference>
<reference evidence="1" key="1">
    <citation type="journal article" date="2022" name="bioRxiv">
        <title>Population genetic analysis of Ophidiomyces ophidiicola, the causative agent of snake fungal disease, indicates recent introductions to the USA.</title>
        <authorList>
            <person name="Ladner J.T."/>
            <person name="Palmer J.M."/>
            <person name="Ettinger C.L."/>
            <person name="Stajich J.E."/>
            <person name="Farrell T.M."/>
            <person name="Glorioso B.M."/>
            <person name="Lawson B."/>
            <person name="Price S.J."/>
            <person name="Stengle A.G."/>
            <person name="Grear D.A."/>
            <person name="Lorch J.M."/>
        </authorList>
    </citation>
    <scope>NUCLEOTIDE SEQUENCE</scope>
    <source>
        <strain evidence="1">NWHC 24266-5</strain>
    </source>
</reference>
<evidence type="ECO:0000313" key="1">
    <source>
        <dbReference type="EMBL" id="KAI2387298.1"/>
    </source>
</evidence>
<name>A0ACB8UX60_9EURO</name>
<gene>
    <name evidence="1" type="primary">ATF1</name>
    <name evidence="1" type="ORF">LOY88_003167</name>
</gene>
<protein>
    <submittedName>
        <fullName evidence="1">Alcohol acetyltransferase</fullName>
    </submittedName>
</protein>
<comment type="caution">
    <text evidence="1">The sequence shown here is derived from an EMBL/GenBank/DDBJ whole genome shotgun (WGS) entry which is preliminary data.</text>
</comment>
<sequence>MATVVGSSAALLKLEKLRSAGPLEKYSNARHHLGYYYNVAVSAVYKIPHSLSRPLREYVYQATEQLIGKHPILSAVPVGEDTNDPYFVRLPAVDLEQSIFFHDWSDASPGSTDKCDQEGNVGSGDSNLDLFLETEHNTPFVNWLPFWRLHIISTSTTEQDFIAVFVYHHSIGDGSSGTAFHSTFLGAFTDALAVNSGEPKTIIQSPSLPLLPSLESIHPFPVSIFYILKAIFYTKIWNRPDPELWAGGKISLPLKNKVHHITLSKSDSAALRKSCRDQGTTITGAIQTLLARALFICLPIEFTKLSCTSAISIRRWLSSDIITSDSIGVWVMDYADLYKRNHVAQPPSFPWDEARRSRKTIEETLRRRGRDTKVGLLRFVRDVPGELLTCMIGRERSVSFEISNLGVFKPSVKYLQASQTTDTVPEINENDRSNVPQIGKVVFSQSASVTGSAVNLSVVTGSDERMVLTFSWQDGIVDPQLVASVAMEMKREIDLLISQQEKDNPTAA</sequence>
<accession>A0ACB8UX60</accession>
<proteinExistence type="predicted"/>